<dbReference type="Proteomes" id="UP000789860">
    <property type="component" value="Unassembled WGS sequence"/>
</dbReference>
<reference evidence="1" key="1">
    <citation type="submission" date="2021-06" db="EMBL/GenBank/DDBJ databases">
        <authorList>
            <person name="Kallberg Y."/>
            <person name="Tangrot J."/>
            <person name="Rosling A."/>
        </authorList>
    </citation>
    <scope>NUCLEOTIDE SEQUENCE</scope>
    <source>
        <strain evidence="1">AU212A</strain>
    </source>
</reference>
<keyword evidence="2" id="KW-1185">Reference proteome</keyword>
<proteinExistence type="predicted"/>
<protein>
    <submittedName>
        <fullName evidence="1">8061_t:CDS:1</fullName>
    </submittedName>
</protein>
<accession>A0ACA9LMU7</accession>
<comment type="caution">
    <text evidence="1">The sequence shown here is derived from an EMBL/GenBank/DDBJ whole genome shotgun (WGS) entry which is preliminary data.</text>
</comment>
<name>A0ACA9LMU7_9GLOM</name>
<evidence type="ECO:0000313" key="1">
    <source>
        <dbReference type="EMBL" id="CAG8539789.1"/>
    </source>
</evidence>
<sequence>MQKDRPSIQEVALRLKDFIFLDTVDKFNVFDKTEFENFIDTAFENIAVDLTPDVTTVDFTNSDDMTRFVNELYSTFNKLFNEGRSVSNIINNFISEHSKNNEEVFTWLLIHNNNARNICLLGLFYSWNIGTDETNVNVFNLFTESAKKGDTIAQYFVAKCYELGWNTKKNRTKAIEGYTKAIEKGCTAAERMLGEYFYRLRSYTRAFKYLNKAADKGNILAMHTLGLCYQEGYGTYNDVVKAFKLFKESAEKGLSISQYELGYCYEYGKGTEKNLEKALNWYQKATKQDYTYHNHLTRIEAQINRKTVPRQTQPAA</sequence>
<dbReference type="EMBL" id="CAJVPM010006910">
    <property type="protein sequence ID" value="CAG8539789.1"/>
    <property type="molecule type" value="Genomic_DNA"/>
</dbReference>
<gene>
    <name evidence="1" type="ORF">SCALOS_LOCUS4798</name>
</gene>
<evidence type="ECO:0000313" key="2">
    <source>
        <dbReference type="Proteomes" id="UP000789860"/>
    </source>
</evidence>
<organism evidence="1 2">
    <name type="scientific">Scutellospora calospora</name>
    <dbReference type="NCBI Taxonomy" id="85575"/>
    <lineage>
        <taxon>Eukaryota</taxon>
        <taxon>Fungi</taxon>
        <taxon>Fungi incertae sedis</taxon>
        <taxon>Mucoromycota</taxon>
        <taxon>Glomeromycotina</taxon>
        <taxon>Glomeromycetes</taxon>
        <taxon>Diversisporales</taxon>
        <taxon>Gigasporaceae</taxon>
        <taxon>Scutellospora</taxon>
    </lineage>
</organism>